<dbReference type="Pfam" id="PF25876">
    <property type="entry name" value="HH_MFP_RND"/>
    <property type="match status" value="1"/>
</dbReference>
<dbReference type="PANTHER" id="PTHR32347:SF23">
    <property type="entry name" value="BLL5650 PROTEIN"/>
    <property type="match status" value="1"/>
</dbReference>
<gene>
    <name evidence="4" type="ORF">H010_10971</name>
</gene>
<dbReference type="InterPro" id="IPR058624">
    <property type="entry name" value="MdtA-like_HH"/>
</dbReference>
<feature type="domain" description="Multidrug resistance protein MdtA-like alpha-helical hairpin" evidence="3">
    <location>
        <begin position="142"/>
        <end position="204"/>
    </location>
</feature>
<organism evidence="4 5">
    <name type="scientific">Hydrogenophaga taeniospiralis CCUG 15921</name>
    <dbReference type="NCBI Taxonomy" id="1281780"/>
    <lineage>
        <taxon>Bacteria</taxon>
        <taxon>Pseudomonadati</taxon>
        <taxon>Pseudomonadota</taxon>
        <taxon>Betaproteobacteria</taxon>
        <taxon>Burkholderiales</taxon>
        <taxon>Comamonadaceae</taxon>
        <taxon>Hydrogenophaga</taxon>
    </lineage>
</organism>
<name>A0A9X4P3Z1_9BURK</name>
<evidence type="ECO:0000313" key="4">
    <source>
        <dbReference type="EMBL" id="MDG5975778.1"/>
    </source>
</evidence>
<dbReference type="AlphaFoldDB" id="A0A9X4P3Z1"/>
<dbReference type="Gene3D" id="2.40.50.100">
    <property type="match status" value="1"/>
</dbReference>
<comment type="caution">
    <text evidence="4">The sequence shown here is derived from an EMBL/GenBank/DDBJ whole genome shotgun (WGS) entry which is preliminary data.</text>
</comment>
<accession>A0A9X4P3Z1</accession>
<comment type="subcellular location">
    <subcellularLocation>
        <location evidence="1">Cell envelope</location>
    </subcellularLocation>
</comment>
<evidence type="ECO:0000256" key="1">
    <source>
        <dbReference type="ARBA" id="ARBA00004196"/>
    </source>
</evidence>
<evidence type="ECO:0000313" key="5">
    <source>
        <dbReference type="Proteomes" id="UP001152876"/>
    </source>
</evidence>
<evidence type="ECO:0000259" key="3">
    <source>
        <dbReference type="Pfam" id="PF25876"/>
    </source>
</evidence>
<dbReference type="Gene3D" id="1.10.287.470">
    <property type="entry name" value="Helix hairpin bin"/>
    <property type="match status" value="1"/>
</dbReference>
<dbReference type="GO" id="GO:0030313">
    <property type="term" value="C:cell envelope"/>
    <property type="evidence" value="ECO:0007669"/>
    <property type="project" value="UniProtKB-SubCell"/>
</dbReference>
<dbReference type="SUPFAM" id="SSF111369">
    <property type="entry name" value="HlyD-like secretion proteins"/>
    <property type="match status" value="2"/>
</dbReference>
<dbReference type="Gene3D" id="2.40.30.170">
    <property type="match status" value="1"/>
</dbReference>
<dbReference type="InterPro" id="IPR050465">
    <property type="entry name" value="UPF0194_transport"/>
</dbReference>
<keyword evidence="5" id="KW-1185">Reference proteome</keyword>
<sequence length="362" mass="38000">MTDSVFTRSLRRETPAAIVFEDEHAIPLTDAGREAPPSGRHGGLHLAAVLAMAAGLLACGEAPPAGWSGYVEGDYVHVSSPVGGRLDRLAVRAGDRVRQGDALFALDAQAEQAAQAEARARLAGTLAQAANTTKGRRSDEVAVTRAQLAQARVQAALAQTAWARQRDLVAQGFVSQASLDAAKAALDQAKARVAELEAALRVAALPARSDETDAAQAQAEAARQVLRQSDWRLAQKQQSAPADALVAEVFFRVGETVAPGQPVLSLLPPGGVKARFYVPETEVGALATGQWVALACDGCGEAIAARITRIASGPEFTPPVIYSNAQRARLVFLVEAAPRPADAARLRPGQPLDVTRLAQEPK</sequence>
<dbReference type="Proteomes" id="UP001152876">
    <property type="component" value="Unassembled WGS sequence"/>
</dbReference>
<dbReference type="EMBL" id="AOGK01000008">
    <property type="protein sequence ID" value="MDG5975778.1"/>
    <property type="molecule type" value="Genomic_DNA"/>
</dbReference>
<protein>
    <submittedName>
        <fullName evidence="4">Secretion protein HlyD family protein</fullName>
    </submittedName>
</protein>
<dbReference type="RefSeq" id="WP_245637960.1">
    <property type="nucleotide sequence ID" value="NZ_AOGK01000008.1"/>
</dbReference>
<dbReference type="PANTHER" id="PTHR32347">
    <property type="entry name" value="EFFLUX SYSTEM COMPONENT YKNX-RELATED"/>
    <property type="match status" value="1"/>
</dbReference>
<reference evidence="4" key="1">
    <citation type="submission" date="2013-01" db="EMBL/GenBank/DDBJ databases">
        <title>Genome draft of Hydrogenophaga taeniospiralis 2K1.</title>
        <authorList>
            <person name="Gomila M."/>
            <person name="Lalucat J."/>
        </authorList>
    </citation>
    <scope>NUCLEOTIDE SEQUENCE</scope>
    <source>
        <strain evidence="4">CCUG 15921</strain>
    </source>
</reference>
<keyword evidence="2" id="KW-0175">Coiled coil</keyword>
<evidence type="ECO:0000256" key="2">
    <source>
        <dbReference type="ARBA" id="ARBA00023054"/>
    </source>
</evidence>
<proteinExistence type="predicted"/>